<dbReference type="EMBL" id="FONY01000079">
    <property type="protein sequence ID" value="SFF60668.1"/>
    <property type="molecule type" value="Genomic_DNA"/>
</dbReference>
<gene>
    <name evidence="6" type="ORF">SAMN04488541_10797</name>
</gene>
<keyword evidence="7" id="KW-1185">Reference proteome</keyword>
<evidence type="ECO:0000313" key="7">
    <source>
        <dbReference type="Proteomes" id="UP000199513"/>
    </source>
</evidence>
<evidence type="ECO:0000256" key="5">
    <source>
        <dbReference type="SAM" id="Phobius"/>
    </source>
</evidence>
<comment type="subcellular location">
    <subcellularLocation>
        <location evidence="1">Membrane</location>
        <topology evidence="1">Multi-pass membrane protein</topology>
    </subcellularLocation>
</comment>
<dbReference type="Proteomes" id="UP000199513">
    <property type="component" value="Unassembled WGS sequence"/>
</dbReference>
<dbReference type="GO" id="GO:0016765">
    <property type="term" value="F:transferase activity, transferring alkyl or aryl (other than methyl) groups"/>
    <property type="evidence" value="ECO:0007669"/>
    <property type="project" value="InterPro"/>
</dbReference>
<keyword evidence="4 5" id="KW-0472">Membrane</keyword>
<keyword evidence="3 5" id="KW-1133">Transmembrane helix</keyword>
<evidence type="ECO:0000256" key="1">
    <source>
        <dbReference type="ARBA" id="ARBA00004141"/>
    </source>
</evidence>
<feature type="transmembrane region" description="Helical" evidence="5">
    <location>
        <begin position="161"/>
        <end position="177"/>
    </location>
</feature>
<sequence>MWSTSTWQHLRLPFSFFLLPIYLFALSVSPQIDWGKASLAFIALHLFIYPASNGFNSYYDKDEKSIGGVEKPLPVSNELLNASLIFDLIGLNIGFLAGWEFALALFIYGLASKGYSHPAIRLKKYPIISLLTIAFFQGAFTFLATYQVVNQVPIKQLTENPILLPACLSSLMLLGSYPMTQIYQHEEDSKRGDKTMSLLLGIQGTFIYTISVFGLATAGFAYFYYTYFSLLSAISFLVALSPVLLFFFSWFLKTLKNEQEANFKNTMRLNMISAICLNVFYIIFYFCVQY</sequence>
<dbReference type="Pfam" id="PF01040">
    <property type="entry name" value="UbiA"/>
    <property type="match status" value="1"/>
</dbReference>
<dbReference type="AlphaFoldDB" id="A0A1I2K2V4"/>
<accession>A0A1I2K2V4</accession>
<feature type="transmembrane region" description="Helical" evidence="5">
    <location>
        <begin position="269"/>
        <end position="288"/>
    </location>
</feature>
<dbReference type="OrthoDB" id="665023at2"/>
<dbReference type="InterPro" id="IPR000537">
    <property type="entry name" value="UbiA_prenyltransferase"/>
</dbReference>
<feature type="transmembrane region" description="Helical" evidence="5">
    <location>
        <begin position="79"/>
        <end position="106"/>
    </location>
</feature>
<reference evidence="6 7" key="1">
    <citation type="submission" date="2016-10" db="EMBL/GenBank/DDBJ databases">
        <authorList>
            <person name="de Groot N.N."/>
        </authorList>
    </citation>
    <scope>NUCLEOTIDE SEQUENCE [LARGE SCALE GENOMIC DNA]</scope>
    <source>
        <strain>GEY</strain>
        <strain evidence="7">DSM 9560</strain>
    </source>
</reference>
<feature type="transmembrane region" description="Helical" evidence="5">
    <location>
        <begin position="230"/>
        <end position="248"/>
    </location>
</feature>
<proteinExistence type="predicted"/>
<dbReference type="GO" id="GO:0016020">
    <property type="term" value="C:membrane"/>
    <property type="evidence" value="ECO:0007669"/>
    <property type="project" value="UniProtKB-SubCell"/>
</dbReference>
<feature type="transmembrane region" description="Helical" evidence="5">
    <location>
        <begin position="39"/>
        <end position="59"/>
    </location>
</feature>
<organism evidence="6 7">
    <name type="scientific">Thermoflexibacter ruber</name>
    <dbReference type="NCBI Taxonomy" id="1003"/>
    <lineage>
        <taxon>Bacteria</taxon>
        <taxon>Pseudomonadati</taxon>
        <taxon>Bacteroidota</taxon>
        <taxon>Cytophagia</taxon>
        <taxon>Cytophagales</taxon>
        <taxon>Thermoflexibacteraceae</taxon>
        <taxon>Thermoflexibacter</taxon>
    </lineage>
</organism>
<name>A0A1I2K2V4_9BACT</name>
<evidence type="ECO:0000256" key="3">
    <source>
        <dbReference type="ARBA" id="ARBA00022989"/>
    </source>
</evidence>
<feature type="transmembrane region" description="Helical" evidence="5">
    <location>
        <begin position="127"/>
        <end position="149"/>
    </location>
</feature>
<evidence type="ECO:0000313" key="6">
    <source>
        <dbReference type="EMBL" id="SFF60668.1"/>
    </source>
</evidence>
<dbReference type="STRING" id="1003.SAMN04488541_10797"/>
<keyword evidence="2 5" id="KW-0812">Transmembrane</keyword>
<dbReference type="RefSeq" id="WP_091549532.1">
    <property type="nucleotide sequence ID" value="NZ_FONY01000079.1"/>
</dbReference>
<protein>
    <submittedName>
        <fullName evidence="6">1,4-dihydroxy-2-naphthoate octaprenyltransferase</fullName>
    </submittedName>
</protein>
<evidence type="ECO:0000256" key="2">
    <source>
        <dbReference type="ARBA" id="ARBA00022692"/>
    </source>
</evidence>
<feature type="transmembrane region" description="Helical" evidence="5">
    <location>
        <begin position="12"/>
        <end position="32"/>
    </location>
</feature>
<evidence type="ECO:0000256" key="4">
    <source>
        <dbReference type="ARBA" id="ARBA00023136"/>
    </source>
</evidence>
<feature type="transmembrane region" description="Helical" evidence="5">
    <location>
        <begin position="198"/>
        <end position="224"/>
    </location>
</feature>
<keyword evidence="6" id="KW-0808">Transferase</keyword>